<dbReference type="EMBL" id="BGZK01001689">
    <property type="protein sequence ID" value="GBP84592.1"/>
    <property type="molecule type" value="Genomic_DNA"/>
</dbReference>
<dbReference type="OrthoDB" id="425681at2759"/>
<dbReference type="Proteomes" id="UP000299102">
    <property type="component" value="Unassembled WGS sequence"/>
</dbReference>
<sequence length="74" mass="8326">MCVKCLLYADDQVIIAPSACELHIVTEMNDSVKKRGMKLNVSETKFMLPVGAPNSNVEEHRPNITLTRIVQQQQ</sequence>
<organism evidence="1 2">
    <name type="scientific">Eumeta variegata</name>
    <name type="common">Bagworm moth</name>
    <name type="synonym">Eumeta japonica</name>
    <dbReference type="NCBI Taxonomy" id="151549"/>
    <lineage>
        <taxon>Eukaryota</taxon>
        <taxon>Metazoa</taxon>
        <taxon>Ecdysozoa</taxon>
        <taxon>Arthropoda</taxon>
        <taxon>Hexapoda</taxon>
        <taxon>Insecta</taxon>
        <taxon>Pterygota</taxon>
        <taxon>Neoptera</taxon>
        <taxon>Endopterygota</taxon>
        <taxon>Lepidoptera</taxon>
        <taxon>Glossata</taxon>
        <taxon>Ditrysia</taxon>
        <taxon>Tineoidea</taxon>
        <taxon>Psychidae</taxon>
        <taxon>Oiketicinae</taxon>
        <taxon>Eumeta</taxon>
    </lineage>
</organism>
<protein>
    <recommendedName>
        <fullName evidence="3">Reverse transcriptase domain-containing protein</fullName>
    </recommendedName>
</protein>
<comment type="caution">
    <text evidence="1">The sequence shown here is derived from an EMBL/GenBank/DDBJ whole genome shotgun (WGS) entry which is preliminary data.</text>
</comment>
<keyword evidence="2" id="KW-1185">Reference proteome</keyword>
<dbReference type="AlphaFoldDB" id="A0A4C1ZB68"/>
<gene>
    <name evidence="1" type="ORF">EVAR_68858_1</name>
</gene>
<accession>A0A4C1ZB68</accession>
<evidence type="ECO:0000313" key="1">
    <source>
        <dbReference type="EMBL" id="GBP84592.1"/>
    </source>
</evidence>
<reference evidence="1 2" key="1">
    <citation type="journal article" date="2019" name="Commun. Biol.">
        <title>The bagworm genome reveals a unique fibroin gene that provides high tensile strength.</title>
        <authorList>
            <person name="Kono N."/>
            <person name="Nakamura H."/>
            <person name="Ohtoshi R."/>
            <person name="Tomita M."/>
            <person name="Numata K."/>
            <person name="Arakawa K."/>
        </authorList>
    </citation>
    <scope>NUCLEOTIDE SEQUENCE [LARGE SCALE GENOMIC DNA]</scope>
</reference>
<evidence type="ECO:0008006" key="3">
    <source>
        <dbReference type="Google" id="ProtNLM"/>
    </source>
</evidence>
<evidence type="ECO:0000313" key="2">
    <source>
        <dbReference type="Proteomes" id="UP000299102"/>
    </source>
</evidence>
<proteinExistence type="predicted"/>
<name>A0A4C1ZB68_EUMVA</name>